<dbReference type="InterPro" id="IPR004474">
    <property type="entry name" value="LytR_CpsA_psr"/>
</dbReference>
<protein>
    <recommendedName>
        <fullName evidence="3">Cell envelope-related transcriptional attenuator domain-containing protein</fullName>
    </recommendedName>
</protein>
<dbReference type="OrthoDB" id="27330at2"/>
<accession>A0A1L8SSZ2</accession>
<keyword evidence="2" id="KW-0812">Transmembrane</keyword>
<dbReference type="RefSeq" id="WP_071862583.1">
    <property type="nucleotide sequence ID" value="NZ_CAURXW010000080.1"/>
</dbReference>
<evidence type="ECO:0000256" key="2">
    <source>
        <dbReference type="SAM" id="Phobius"/>
    </source>
</evidence>
<dbReference type="STRING" id="319970.RV00_GL002793"/>
<evidence type="ECO:0000259" key="3">
    <source>
        <dbReference type="Pfam" id="PF03816"/>
    </source>
</evidence>
<reference evidence="4 5" key="1">
    <citation type="submission" date="2014-12" db="EMBL/GenBank/DDBJ databases">
        <title>Draft genome sequences of 29 type strains of Enterococci.</title>
        <authorList>
            <person name="Zhong Z."/>
            <person name="Sun Z."/>
            <person name="Liu W."/>
            <person name="Zhang W."/>
            <person name="Zhang H."/>
        </authorList>
    </citation>
    <scope>NUCLEOTIDE SEQUENCE [LARGE SCALE GENOMIC DNA]</scope>
    <source>
        <strain evidence="4 5">DSM 22802</strain>
    </source>
</reference>
<dbReference type="Gene3D" id="3.40.630.190">
    <property type="entry name" value="LCP protein"/>
    <property type="match status" value="1"/>
</dbReference>
<dbReference type="InterPro" id="IPR050922">
    <property type="entry name" value="LytR/CpsA/Psr_CW_biosynth"/>
</dbReference>
<name>A0A1L8SSZ2_9ENTE</name>
<keyword evidence="5" id="KW-1185">Reference proteome</keyword>
<comment type="caution">
    <text evidence="4">The sequence shown here is derived from an EMBL/GenBank/DDBJ whole genome shotgun (WGS) entry which is preliminary data.</text>
</comment>
<gene>
    <name evidence="4" type="ORF">RV00_GL002793</name>
</gene>
<evidence type="ECO:0000256" key="1">
    <source>
        <dbReference type="ARBA" id="ARBA00006068"/>
    </source>
</evidence>
<dbReference type="Pfam" id="PF03816">
    <property type="entry name" value="LytR_cpsA_psr"/>
    <property type="match status" value="1"/>
</dbReference>
<sequence>MSRAKKIILIIVGIIVILVGAATVYLLKVNNDVDQAISKMTKKIDYSSKRSDTVDLKSGEPFSVLLMGTDTGDKGRTYQGRSDSMMLVTINPKKKQTMMTSLDRDIYTQMVGYKGDENVYVAKGDTYYDKLNAAYSLGGTKMAIESVQKMLDVPVDHYVEINMKGLRTLVDAVGGIEVDNKIDFTLDGVHVKKGKQTLDGRHALEYVRMRHEDPKGDVGRQARQREILSKIIKKILSVNSVTQYKKYLHAVEDYVKTDLSWSEMLTVVKEYTPAADDIKQTQVEGQGEMIQDIYFQILGLNSLLEEQNTLKQQLNLPTKKKLPNLDDDDDNQLFFDDSEVDKISAGTHYDYTGYGKIIYPIDTENY</sequence>
<dbReference type="Proteomes" id="UP000183700">
    <property type="component" value="Unassembled WGS sequence"/>
</dbReference>
<evidence type="ECO:0000313" key="4">
    <source>
        <dbReference type="EMBL" id="OJG35239.1"/>
    </source>
</evidence>
<keyword evidence="2" id="KW-1133">Transmembrane helix</keyword>
<evidence type="ECO:0000313" key="5">
    <source>
        <dbReference type="Proteomes" id="UP000183700"/>
    </source>
</evidence>
<dbReference type="PANTHER" id="PTHR33392:SF6">
    <property type="entry name" value="POLYISOPRENYL-TEICHOIC ACID--PEPTIDOGLYCAN TEICHOIC ACID TRANSFERASE TAGU"/>
    <property type="match status" value="1"/>
</dbReference>
<feature type="transmembrane region" description="Helical" evidence="2">
    <location>
        <begin position="7"/>
        <end position="27"/>
    </location>
</feature>
<comment type="similarity">
    <text evidence="1">Belongs to the LytR/CpsA/Psr (LCP) family.</text>
</comment>
<proteinExistence type="inferred from homology"/>
<dbReference type="NCBIfam" id="TIGR00350">
    <property type="entry name" value="lytR_cpsA_psr"/>
    <property type="match status" value="1"/>
</dbReference>
<dbReference type="AlphaFoldDB" id="A0A1L8SSZ2"/>
<keyword evidence="2" id="KW-0472">Membrane</keyword>
<dbReference type="PANTHER" id="PTHR33392">
    <property type="entry name" value="POLYISOPRENYL-TEICHOIC ACID--PEPTIDOGLYCAN TEICHOIC ACID TRANSFERASE TAGU"/>
    <property type="match status" value="1"/>
</dbReference>
<dbReference type="EMBL" id="JXKM01000007">
    <property type="protein sequence ID" value="OJG35239.1"/>
    <property type="molecule type" value="Genomic_DNA"/>
</dbReference>
<feature type="domain" description="Cell envelope-related transcriptional attenuator" evidence="3">
    <location>
        <begin position="81"/>
        <end position="236"/>
    </location>
</feature>
<organism evidence="4 5">
    <name type="scientific">Enterococcus devriesei</name>
    <dbReference type="NCBI Taxonomy" id="319970"/>
    <lineage>
        <taxon>Bacteria</taxon>
        <taxon>Bacillati</taxon>
        <taxon>Bacillota</taxon>
        <taxon>Bacilli</taxon>
        <taxon>Lactobacillales</taxon>
        <taxon>Enterococcaceae</taxon>
        <taxon>Enterococcus</taxon>
    </lineage>
</organism>